<accession>A0A420WX75</accession>
<gene>
    <name evidence="1" type="ORF">C7446_1540</name>
</gene>
<proteinExistence type="predicted"/>
<dbReference type="EMBL" id="RBIN01000004">
    <property type="protein sequence ID" value="RKR04335.1"/>
    <property type="molecule type" value="Genomic_DNA"/>
</dbReference>
<name>A0A420WX75_9GAMM</name>
<dbReference type="InterPro" id="IPR006311">
    <property type="entry name" value="TAT_signal"/>
</dbReference>
<dbReference type="AlphaFoldDB" id="A0A420WX75"/>
<evidence type="ECO:0000313" key="2">
    <source>
        <dbReference type="Proteomes" id="UP000281975"/>
    </source>
</evidence>
<comment type="caution">
    <text evidence="1">The sequence shown here is derived from an EMBL/GenBank/DDBJ whole genome shotgun (WGS) entry which is preliminary data.</text>
</comment>
<organism evidence="1 2">
    <name type="scientific">Kushneria sinocarnis</name>
    <dbReference type="NCBI Taxonomy" id="595502"/>
    <lineage>
        <taxon>Bacteria</taxon>
        <taxon>Pseudomonadati</taxon>
        <taxon>Pseudomonadota</taxon>
        <taxon>Gammaproteobacteria</taxon>
        <taxon>Oceanospirillales</taxon>
        <taxon>Halomonadaceae</taxon>
        <taxon>Kushneria</taxon>
    </lineage>
</organism>
<keyword evidence="2" id="KW-1185">Reference proteome</keyword>
<dbReference type="Proteomes" id="UP000281975">
    <property type="component" value="Unassembled WGS sequence"/>
</dbReference>
<sequence length="549" mass="61143">MSMKEDDRNRRRFMRRALTLVPAAGLVATVAAPSRADGQRQRSEALDAEALENILYWGADPSGRRDSSEAFVRAVRSERVKNLYIPPGTYAIGRHVDLRRRNLIGGGRSRADRSDDEGARLVPHHTLGDEPMFSNHGPVVRDLVFNGDGYRGELTCLRVYGYNSVIENVSFKSAARALYAGDNLVNFNLLRCTFVGVGTGLLVDSEDSESTTVRLIGNEFNYCNDAFITRGRLHGTTFQDNIFENLRGDAILAQLIYDSNFIGNWWEGREGDKQPWPTVRTSMSQQIMRCFAAANKAHYGWRDIFSDEKNSGRMGGVSTDGGTLVVRESTASGIRVEPSTIRATVDEWGPATPFVIQSSASGKSQHTNPLVFRHSAHGGNIEFDTAESAGRKGIWDGRLRFASQVEEDDTLHYDEYRINRERPGIVGETALVDKKGQLRHALTGVSQFVRWHRHDSGGPGCDFFDRHEETGDGRVELSCPGGEVEFRDPVITVTVDDSGIVCDGIEHIPSYSGASRYRAWKGFVFRFIERDGGRPHTPDSFSVQMFHPQ</sequence>
<protein>
    <recommendedName>
        <fullName evidence="3">Pectate lyase-like protein</fullName>
    </recommendedName>
</protein>
<dbReference type="PROSITE" id="PS51318">
    <property type="entry name" value="TAT"/>
    <property type="match status" value="1"/>
</dbReference>
<dbReference type="SUPFAM" id="SSF51126">
    <property type="entry name" value="Pectin lyase-like"/>
    <property type="match status" value="1"/>
</dbReference>
<dbReference type="OrthoDB" id="6178340at2"/>
<dbReference type="Gene3D" id="2.160.20.10">
    <property type="entry name" value="Single-stranded right-handed beta-helix, Pectin lyase-like"/>
    <property type="match status" value="1"/>
</dbReference>
<evidence type="ECO:0000313" key="1">
    <source>
        <dbReference type="EMBL" id="RKR04335.1"/>
    </source>
</evidence>
<dbReference type="InterPro" id="IPR011050">
    <property type="entry name" value="Pectin_lyase_fold/virulence"/>
</dbReference>
<dbReference type="InterPro" id="IPR012334">
    <property type="entry name" value="Pectin_lyas_fold"/>
</dbReference>
<evidence type="ECO:0008006" key="3">
    <source>
        <dbReference type="Google" id="ProtNLM"/>
    </source>
</evidence>
<dbReference type="RefSeq" id="WP_121172501.1">
    <property type="nucleotide sequence ID" value="NZ_RBIN01000004.1"/>
</dbReference>
<reference evidence="1 2" key="1">
    <citation type="submission" date="2018-10" db="EMBL/GenBank/DDBJ databases">
        <title>Genomic Encyclopedia of Type Strains, Phase IV (KMG-IV): sequencing the most valuable type-strain genomes for metagenomic binning, comparative biology and taxonomic classification.</title>
        <authorList>
            <person name="Goeker M."/>
        </authorList>
    </citation>
    <scope>NUCLEOTIDE SEQUENCE [LARGE SCALE GENOMIC DNA]</scope>
    <source>
        <strain evidence="1 2">DSM 23229</strain>
    </source>
</reference>